<accession>A0A6J6KV30</accession>
<protein>
    <submittedName>
        <fullName evidence="8">Unannotated protein</fullName>
    </submittedName>
</protein>
<evidence type="ECO:0000313" key="7">
    <source>
        <dbReference type="EMBL" id="CAB4647071.1"/>
    </source>
</evidence>
<sequence>MSTQHASDAEHLASLGYKSEFKREMTLWQNFSLGFTYLSPVVGVYSLFALALAAGGPPMFWWIAICGIGQFLVALVFSEIVSQYPIAGGVYPWARRLWGKGYAWMTGWVYGFALIATIASVTYGVGPFVAGLLGMESSQNLTIIIAIALIAIVTLINFGGTKLLGRVAFFGFVAEIVGALIVGIVLLTTHREQPFGVVFDTSLITAGGTSYTTAFMGAALIGLYLYYGFEACGDVAEEVTNPGIVIPRAMRMTLYIGGAASLFITYALILSVADIGAVISGENADPIGQSLAEAFGATGSKAILAIVAMSFFSCALSLQAAASRLIYSYARDGMIFAQKSLSRMDSKTGIAPVALLASAVLPVLFVLTDLFLPGGIYRLVAFASVGIYIAFQMVVLAALRARMGGWTPAGKWTMGGAGMLVNILALAYGLFAIYLMLKSYGIEGGSFVDNYIVLVEVIIVVGVGLVYMLVSGAHRKSDAPAGDAMSK</sequence>
<gene>
    <name evidence="7" type="ORF">UFOPK2171_00451</name>
    <name evidence="8" type="ORF">UFOPK2237_00649</name>
</gene>
<dbReference type="EMBL" id="CAEZWI010000066">
    <property type="protein sequence ID" value="CAB4653362.1"/>
    <property type="molecule type" value="Genomic_DNA"/>
</dbReference>
<feature type="transmembrane region" description="Helical" evidence="6">
    <location>
        <begin position="59"/>
        <end position="81"/>
    </location>
</feature>
<dbReference type="PANTHER" id="PTHR45649">
    <property type="entry name" value="AMINO-ACID PERMEASE BAT1"/>
    <property type="match status" value="1"/>
</dbReference>
<keyword evidence="2" id="KW-0813">Transport</keyword>
<reference evidence="8" key="1">
    <citation type="submission" date="2020-05" db="EMBL/GenBank/DDBJ databases">
        <authorList>
            <person name="Chiriac C."/>
            <person name="Salcher M."/>
            <person name="Ghai R."/>
            <person name="Kavagutti S V."/>
        </authorList>
    </citation>
    <scope>NUCLEOTIDE SEQUENCE</scope>
</reference>
<feature type="transmembrane region" description="Helical" evidence="6">
    <location>
        <begin position="208"/>
        <end position="227"/>
    </location>
</feature>
<feature type="transmembrane region" description="Helical" evidence="6">
    <location>
        <begin position="141"/>
        <end position="160"/>
    </location>
</feature>
<evidence type="ECO:0000256" key="5">
    <source>
        <dbReference type="ARBA" id="ARBA00023136"/>
    </source>
</evidence>
<name>A0A6J6KV30_9ZZZZ</name>
<evidence type="ECO:0000256" key="6">
    <source>
        <dbReference type="SAM" id="Phobius"/>
    </source>
</evidence>
<evidence type="ECO:0000256" key="4">
    <source>
        <dbReference type="ARBA" id="ARBA00022989"/>
    </source>
</evidence>
<evidence type="ECO:0000256" key="1">
    <source>
        <dbReference type="ARBA" id="ARBA00004141"/>
    </source>
</evidence>
<feature type="transmembrane region" description="Helical" evidence="6">
    <location>
        <begin position="379"/>
        <end position="399"/>
    </location>
</feature>
<dbReference type="AlphaFoldDB" id="A0A6J6KV30"/>
<feature type="transmembrane region" description="Helical" evidence="6">
    <location>
        <begin position="302"/>
        <end position="327"/>
    </location>
</feature>
<dbReference type="PANTHER" id="PTHR45649:SF26">
    <property type="entry name" value="OS04G0435100 PROTEIN"/>
    <property type="match status" value="1"/>
</dbReference>
<feature type="transmembrane region" description="Helical" evidence="6">
    <location>
        <begin position="167"/>
        <end position="188"/>
    </location>
</feature>
<evidence type="ECO:0000256" key="3">
    <source>
        <dbReference type="ARBA" id="ARBA00022692"/>
    </source>
</evidence>
<evidence type="ECO:0000313" key="8">
    <source>
        <dbReference type="EMBL" id="CAB4653362.1"/>
    </source>
</evidence>
<feature type="transmembrane region" description="Helical" evidence="6">
    <location>
        <begin position="102"/>
        <end position="121"/>
    </location>
</feature>
<proteinExistence type="predicted"/>
<dbReference type="Gene3D" id="1.20.1740.10">
    <property type="entry name" value="Amino acid/polyamine transporter I"/>
    <property type="match status" value="1"/>
</dbReference>
<feature type="transmembrane region" description="Helical" evidence="6">
    <location>
        <begin position="451"/>
        <end position="470"/>
    </location>
</feature>
<feature type="transmembrane region" description="Helical" evidence="6">
    <location>
        <begin position="348"/>
        <end position="367"/>
    </location>
</feature>
<feature type="transmembrane region" description="Helical" evidence="6">
    <location>
        <begin position="420"/>
        <end position="439"/>
    </location>
</feature>
<feature type="transmembrane region" description="Helical" evidence="6">
    <location>
        <begin position="31"/>
        <end position="53"/>
    </location>
</feature>
<dbReference type="PIRSF" id="PIRSF006060">
    <property type="entry name" value="AA_transporter"/>
    <property type="match status" value="1"/>
</dbReference>
<dbReference type="GO" id="GO:0022857">
    <property type="term" value="F:transmembrane transporter activity"/>
    <property type="evidence" value="ECO:0007669"/>
    <property type="project" value="InterPro"/>
</dbReference>
<feature type="transmembrane region" description="Helical" evidence="6">
    <location>
        <begin position="254"/>
        <end position="279"/>
    </location>
</feature>
<keyword evidence="3 6" id="KW-0812">Transmembrane</keyword>
<dbReference type="EMBL" id="CAEZWD010000038">
    <property type="protein sequence ID" value="CAB4647071.1"/>
    <property type="molecule type" value="Genomic_DNA"/>
</dbReference>
<dbReference type="GO" id="GO:0016020">
    <property type="term" value="C:membrane"/>
    <property type="evidence" value="ECO:0007669"/>
    <property type="project" value="UniProtKB-SubCell"/>
</dbReference>
<evidence type="ECO:0000256" key="2">
    <source>
        <dbReference type="ARBA" id="ARBA00022448"/>
    </source>
</evidence>
<organism evidence="8">
    <name type="scientific">freshwater metagenome</name>
    <dbReference type="NCBI Taxonomy" id="449393"/>
    <lineage>
        <taxon>unclassified sequences</taxon>
        <taxon>metagenomes</taxon>
        <taxon>ecological metagenomes</taxon>
    </lineage>
</organism>
<keyword evidence="4 6" id="KW-1133">Transmembrane helix</keyword>
<keyword evidence="5 6" id="KW-0472">Membrane</keyword>
<comment type="subcellular location">
    <subcellularLocation>
        <location evidence="1">Membrane</location>
        <topology evidence="1">Multi-pass membrane protein</topology>
    </subcellularLocation>
</comment>
<dbReference type="InterPro" id="IPR002293">
    <property type="entry name" value="AA/rel_permease1"/>
</dbReference>
<dbReference type="Pfam" id="PF13520">
    <property type="entry name" value="AA_permease_2"/>
    <property type="match status" value="1"/>
</dbReference>